<dbReference type="RefSeq" id="WP_373681552.1">
    <property type="nucleotide sequence ID" value="NZ_JBHUMR010000001.1"/>
</dbReference>
<dbReference type="InterPro" id="IPR010914">
    <property type="entry name" value="RsgA_GTPase_dom"/>
</dbReference>
<dbReference type="InterPro" id="IPR030378">
    <property type="entry name" value="G_CP_dom"/>
</dbReference>
<comment type="function">
    <text evidence="10">One of several proteins that assist in the late maturation steps of the functional core of the 30S ribosomal subunit. Helps release RbfA from mature subunits. May play a role in the assembly of ribosomal proteins into the subunit. Circularly permuted GTPase that catalyzes slow GTP hydrolysis, GTPase activity is stimulated by the 30S ribosomal subunit.</text>
</comment>
<proteinExistence type="inferred from homology"/>
<feature type="domain" description="CP-type G" evidence="12">
    <location>
        <begin position="103"/>
        <end position="261"/>
    </location>
</feature>
<sequence length="356" mass="40679">MTYHLSDFGWNEALQTENQSSIAEGQTIARVISEYKQQYKVLTENGELFAEITGKMRHEALSREDFPAVGDWVVVEERLQEQKATIHTILPRFSKFSRKAAGNRTDEQIVATNMNTVFLVMALNRDFNLRRLERYLMMAYESGANPVIILSKSDLCEDIDNKVSDVESIAFGVPIYPVSAKENTGMNELKNYLGKGQTIVFLGSSGAGKSTLTNWLCGEEIQKVSYIREDDDRGRHTTTHRELIVLQSGGAIIDTPGMRELQLWDASDESVSHSFSDIEELTTQCRFRNCTHQNEPGCSVKEALEEGKLEQSRFNSYLKLQRELAFLERKMDKQAQLKEKNKWKKIAGDRTRKHRH</sequence>
<dbReference type="Gene3D" id="1.10.40.50">
    <property type="entry name" value="Probable gtpase engc, domain 3"/>
    <property type="match status" value="1"/>
</dbReference>
<comment type="similarity">
    <text evidence="10">Belongs to the TRAFAC class YlqF/YawG GTPase family. RsgA subfamily.</text>
</comment>
<feature type="binding site" evidence="10">
    <location>
        <begin position="203"/>
        <end position="211"/>
    </location>
    <ligand>
        <name>GTP</name>
        <dbReference type="ChEBI" id="CHEBI:37565"/>
    </ligand>
</feature>
<comment type="cofactor">
    <cofactor evidence="10">
        <name>Zn(2+)</name>
        <dbReference type="ChEBI" id="CHEBI:29105"/>
    </cofactor>
    <text evidence="10">Binds 1 zinc ion per subunit.</text>
</comment>
<dbReference type="EMBL" id="JBHUMR010000001">
    <property type="protein sequence ID" value="MFD2615904.1"/>
    <property type="molecule type" value="Genomic_DNA"/>
</dbReference>
<dbReference type="InterPro" id="IPR012340">
    <property type="entry name" value="NA-bd_OB-fold"/>
</dbReference>
<dbReference type="HAMAP" id="MF_01820">
    <property type="entry name" value="GTPase_RsgA"/>
    <property type="match status" value="1"/>
</dbReference>
<dbReference type="SUPFAM" id="SSF50249">
    <property type="entry name" value="Nucleic acid-binding proteins"/>
    <property type="match status" value="1"/>
</dbReference>
<feature type="binding site" evidence="10">
    <location>
        <begin position="151"/>
        <end position="154"/>
    </location>
    <ligand>
        <name>GTP</name>
        <dbReference type="ChEBI" id="CHEBI:37565"/>
    </ligand>
</feature>
<keyword evidence="1 10" id="KW-0963">Cytoplasm</keyword>
<evidence type="ECO:0000256" key="4">
    <source>
        <dbReference type="ARBA" id="ARBA00022730"/>
    </source>
</evidence>
<name>A0ABW5PMP6_9BACI</name>
<dbReference type="EC" id="3.6.1.-" evidence="10"/>
<keyword evidence="9 10" id="KW-0342">GTP-binding</keyword>
<organism evidence="13 14">
    <name type="scientific">Terrilactibacillus laevilacticus</name>
    <dbReference type="NCBI Taxonomy" id="1380157"/>
    <lineage>
        <taxon>Bacteria</taxon>
        <taxon>Bacillati</taxon>
        <taxon>Bacillota</taxon>
        <taxon>Bacilli</taxon>
        <taxon>Bacillales</taxon>
        <taxon>Bacillaceae</taxon>
        <taxon>Terrilactibacillus</taxon>
    </lineage>
</organism>
<feature type="binding site" evidence="10">
    <location>
        <position position="292"/>
    </location>
    <ligand>
        <name>Zn(2+)</name>
        <dbReference type="ChEBI" id="CHEBI:29105"/>
    </ligand>
</feature>
<keyword evidence="4 10" id="KW-0699">rRNA-binding</keyword>
<evidence type="ECO:0000256" key="2">
    <source>
        <dbReference type="ARBA" id="ARBA00022517"/>
    </source>
</evidence>
<dbReference type="PROSITE" id="PS50936">
    <property type="entry name" value="ENGC_GTPASE"/>
    <property type="match status" value="1"/>
</dbReference>
<dbReference type="Proteomes" id="UP001597458">
    <property type="component" value="Unassembled WGS sequence"/>
</dbReference>
<evidence type="ECO:0000256" key="1">
    <source>
        <dbReference type="ARBA" id="ARBA00022490"/>
    </source>
</evidence>
<evidence type="ECO:0000256" key="6">
    <source>
        <dbReference type="ARBA" id="ARBA00022801"/>
    </source>
</evidence>
<comment type="subunit">
    <text evidence="10">Monomer. Associates with 30S ribosomal subunit, binds 16S rRNA.</text>
</comment>
<feature type="binding site" evidence="10">
    <location>
        <position position="285"/>
    </location>
    <ligand>
        <name>Zn(2+)</name>
        <dbReference type="ChEBI" id="CHEBI:29105"/>
    </ligand>
</feature>
<dbReference type="PANTHER" id="PTHR32120">
    <property type="entry name" value="SMALL RIBOSOMAL SUBUNIT BIOGENESIS GTPASE RSGA"/>
    <property type="match status" value="1"/>
</dbReference>
<gene>
    <name evidence="10 13" type="primary">rsgA</name>
    <name evidence="13" type="ORF">ACFSTF_00910</name>
</gene>
<evidence type="ECO:0000259" key="12">
    <source>
        <dbReference type="PROSITE" id="PS51721"/>
    </source>
</evidence>
<dbReference type="InterPro" id="IPR027417">
    <property type="entry name" value="P-loop_NTPase"/>
</dbReference>
<evidence type="ECO:0000256" key="3">
    <source>
        <dbReference type="ARBA" id="ARBA00022723"/>
    </source>
</evidence>
<feature type="domain" description="EngC GTPase" evidence="11">
    <location>
        <begin position="112"/>
        <end position="259"/>
    </location>
</feature>
<dbReference type="PANTHER" id="PTHR32120:SF10">
    <property type="entry name" value="SMALL RIBOSOMAL SUBUNIT BIOGENESIS GTPASE RSGA"/>
    <property type="match status" value="1"/>
</dbReference>
<dbReference type="CDD" id="cd01854">
    <property type="entry name" value="YjeQ_EngC"/>
    <property type="match status" value="1"/>
</dbReference>
<evidence type="ECO:0000256" key="7">
    <source>
        <dbReference type="ARBA" id="ARBA00022833"/>
    </source>
</evidence>
<feature type="binding site" evidence="10">
    <location>
        <position position="298"/>
    </location>
    <ligand>
        <name>Zn(2+)</name>
        <dbReference type="ChEBI" id="CHEBI:29105"/>
    </ligand>
</feature>
<keyword evidence="2 10" id="KW-0690">Ribosome biogenesis</keyword>
<dbReference type="SUPFAM" id="SSF52540">
    <property type="entry name" value="P-loop containing nucleoside triphosphate hydrolases"/>
    <property type="match status" value="1"/>
</dbReference>
<evidence type="ECO:0000256" key="10">
    <source>
        <dbReference type="HAMAP-Rule" id="MF_01820"/>
    </source>
</evidence>
<keyword evidence="3 10" id="KW-0479">Metal-binding</keyword>
<evidence type="ECO:0000313" key="14">
    <source>
        <dbReference type="Proteomes" id="UP001597458"/>
    </source>
</evidence>
<reference evidence="14" key="1">
    <citation type="journal article" date="2019" name="Int. J. Syst. Evol. Microbiol.">
        <title>The Global Catalogue of Microorganisms (GCM) 10K type strain sequencing project: providing services to taxonomists for standard genome sequencing and annotation.</title>
        <authorList>
            <consortium name="The Broad Institute Genomics Platform"/>
            <consortium name="The Broad Institute Genome Sequencing Center for Infectious Disease"/>
            <person name="Wu L."/>
            <person name="Ma J."/>
        </authorList>
    </citation>
    <scope>NUCLEOTIDE SEQUENCE [LARGE SCALE GENOMIC DNA]</scope>
    <source>
        <strain evidence="14">TISTR 2241</strain>
    </source>
</reference>
<evidence type="ECO:0000256" key="9">
    <source>
        <dbReference type="ARBA" id="ARBA00023134"/>
    </source>
</evidence>
<evidence type="ECO:0000256" key="8">
    <source>
        <dbReference type="ARBA" id="ARBA00022884"/>
    </source>
</evidence>
<dbReference type="Gene3D" id="3.40.50.300">
    <property type="entry name" value="P-loop containing nucleotide triphosphate hydrolases"/>
    <property type="match status" value="1"/>
</dbReference>
<dbReference type="InterPro" id="IPR004881">
    <property type="entry name" value="Ribosome_biogen_GTPase_RsgA"/>
</dbReference>
<comment type="caution">
    <text evidence="13">The sequence shown here is derived from an EMBL/GenBank/DDBJ whole genome shotgun (WGS) entry which is preliminary data.</text>
</comment>
<dbReference type="PROSITE" id="PS51721">
    <property type="entry name" value="G_CP"/>
    <property type="match status" value="1"/>
</dbReference>
<dbReference type="NCBIfam" id="TIGR00157">
    <property type="entry name" value="ribosome small subunit-dependent GTPase A"/>
    <property type="match status" value="1"/>
</dbReference>
<keyword evidence="14" id="KW-1185">Reference proteome</keyword>
<dbReference type="Pfam" id="PF03193">
    <property type="entry name" value="RsgA_GTPase"/>
    <property type="match status" value="1"/>
</dbReference>
<keyword evidence="7 10" id="KW-0862">Zinc</keyword>
<keyword evidence="8 10" id="KW-0694">RNA-binding</keyword>
<protein>
    <recommendedName>
        <fullName evidence="10">Small ribosomal subunit biogenesis GTPase RsgA</fullName>
        <ecNumber evidence="10">3.6.1.-</ecNumber>
    </recommendedName>
</protein>
<comment type="subcellular location">
    <subcellularLocation>
        <location evidence="10">Cytoplasm</location>
    </subcellularLocation>
</comment>
<evidence type="ECO:0000256" key="5">
    <source>
        <dbReference type="ARBA" id="ARBA00022741"/>
    </source>
</evidence>
<keyword evidence="6 10" id="KW-0378">Hydrolase</keyword>
<evidence type="ECO:0000313" key="13">
    <source>
        <dbReference type="EMBL" id="MFD2615904.1"/>
    </source>
</evidence>
<keyword evidence="5 10" id="KW-0547">Nucleotide-binding</keyword>
<evidence type="ECO:0000259" key="11">
    <source>
        <dbReference type="PROSITE" id="PS50936"/>
    </source>
</evidence>
<feature type="binding site" evidence="10">
    <location>
        <position position="290"/>
    </location>
    <ligand>
        <name>Zn(2+)</name>
        <dbReference type="ChEBI" id="CHEBI:29105"/>
    </ligand>
</feature>
<accession>A0ABW5PMP6</accession>